<keyword evidence="2" id="KW-1185">Reference proteome</keyword>
<sequence length="114" mass="12389">MSDRIRTFEVIVSGYADFEEVMAANSRVALLLCPEPDHSGPCEVPWSLAARTEPEEEYPTGTGESVVAAICATPERAERTAESIGALLGRPARLVEADHGELLDQYRAERGLTD</sequence>
<dbReference type="EMBL" id="JADBDY010000001">
    <property type="protein sequence ID" value="MBE1458345.1"/>
    <property type="molecule type" value="Genomic_DNA"/>
</dbReference>
<organism evidence="1 2">
    <name type="scientific">Nocardiopsis terrae</name>
    <dbReference type="NCBI Taxonomy" id="372655"/>
    <lineage>
        <taxon>Bacteria</taxon>
        <taxon>Bacillati</taxon>
        <taxon>Actinomycetota</taxon>
        <taxon>Actinomycetes</taxon>
        <taxon>Streptosporangiales</taxon>
        <taxon>Nocardiopsidaceae</taxon>
        <taxon>Nocardiopsis</taxon>
    </lineage>
</organism>
<protein>
    <submittedName>
        <fullName evidence="1">Uncharacterized protein</fullName>
    </submittedName>
</protein>
<dbReference type="Proteomes" id="UP000598217">
    <property type="component" value="Unassembled WGS sequence"/>
</dbReference>
<name>A0ABR9HH48_9ACTN</name>
<evidence type="ECO:0000313" key="2">
    <source>
        <dbReference type="Proteomes" id="UP000598217"/>
    </source>
</evidence>
<accession>A0ABR9HH48</accession>
<gene>
    <name evidence="1" type="ORF">H4W79_002559</name>
</gene>
<dbReference type="RefSeq" id="WP_191269894.1">
    <property type="nucleotide sequence ID" value="NZ_BMXJ01000003.1"/>
</dbReference>
<reference evidence="1 2" key="1">
    <citation type="submission" date="2020-10" db="EMBL/GenBank/DDBJ databases">
        <title>Sequencing the genomes of 1000 actinobacteria strains.</title>
        <authorList>
            <person name="Klenk H.-P."/>
        </authorList>
    </citation>
    <scope>NUCLEOTIDE SEQUENCE [LARGE SCALE GENOMIC DNA]</scope>
    <source>
        <strain evidence="1 2">DSM 45157</strain>
    </source>
</reference>
<evidence type="ECO:0000313" key="1">
    <source>
        <dbReference type="EMBL" id="MBE1458345.1"/>
    </source>
</evidence>
<proteinExistence type="predicted"/>
<comment type="caution">
    <text evidence="1">The sequence shown here is derived from an EMBL/GenBank/DDBJ whole genome shotgun (WGS) entry which is preliminary data.</text>
</comment>